<dbReference type="RefSeq" id="WP_184505716.1">
    <property type="nucleotide sequence ID" value="NZ_JACHBT010000010.1"/>
</dbReference>
<evidence type="ECO:0000313" key="2">
    <source>
        <dbReference type="EMBL" id="MBB6505093.1"/>
    </source>
</evidence>
<feature type="region of interest" description="Disordered" evidence="1">
    <location>
        <begin position="129"/>
        <end position="153"/>
    </location>
</feature>
<comment type="caution">
    <text evidence="2">The sequence shown here is derived from an EMBL/GenBank/DDBJ whole genome shotgun (WGS) entry which is preliminary data.</text>
</comment>
<evidence type="ECO:0000313" key="3">
    <source>
        <dbReference type="Proteomes" id="UP000522313"/>
    </source>
</evidence>
<dbReference type="AlphaFoldDB" id="A0A7X0JCK1"/>
<protein>
    <submittedName>
        <fullName evidence="2">Type IV secretory pathway VirB10-like protein</fullName>
    </submittedName>
</protein>
<organism evidence="2 3">
    <name type="scientific">Sphingomonas endophytica</name>
    <dbReference type="NCBI Taxonomy" id="869719"/>
    <lineage>
        <taxon>Bacteria</taxon>
        <taxon>Pseudomonadati</taxon>
        <taxon>Pseudomonadota</taxon>
        <taxon>Alphaproteobacteria</taxon>
        <taxon>Sphingomonadales</taxon>
        <taxon>Sphingomonadaceae</taxon>
        <taxon>Sphingomonas</taxon>
    </lineage>
</organism>
<reference evidence="2 3" key="1">
    <citation type="submission" date="2020-08" db="EMBL/GenBank/DDBJ databases">
        <title>The Agave Microbiome: Exploring the role of microbial communities in plant adaptations to desert environments.</title>
        <authorList>
            <person name="Partida-Martinez L.P."/>
        </authorList>
    </citation>
    <scope>NUCLEOTIDE SEQUENCE [LARGE SCALE GENOMIC DNA]</scope>
    <source>
        <strain evidence="2 3">AS3.13</strain>
    </source>
</reference>
<dbReference type="Proteomes" id="UP000522313">
    <property type="component" value="Unassembled WGS sequence"/>
</dbReference>
<sequence>MPRKLKVFRTPAGFHDAYVAAPSRKAALAAWGASADLFARGAAEEVTDPALMEAPLAAPGQVVKRSRGSAAEQLAAAPAPRRAGKPAPRRKKAAAPVPRPSRTALDAAEAALDAAAAAAAAERKALAKRRAALEREEKTAEQRWRTEQRTLEEARDHARALYDTALAKWRE</sequence>
<dbReference type="EMBL" id="JACHBT010000010">
    <property type="protein sequence ID" value="MBB6505093.1"/>
    <property type="molecule type" value="Genomic_DNA"/>
</dbReference>
<reference evidence="2 3" key="2">
    <citation type="submission" date="2020-08" db="EMBL/GenBank/DDBJ databases">
        <authorList>
            <person name="Partida-Martinez L."/>
            <person name="Huntemann M."/>
            <person name="Clum A."/>
            <person name="Wang J."/>
            <person name="Palaniappan K."/>
            <person name="Ritter S."/>
            <person name="Chen I.-M."/>
            <person name="Stamatis D."/>
            <person name="Reddy T."/>
            <person name="O'Malley R."/>
            <person name="Daum C."/>
            <person name="Shapiro N."/>
            <person name="Ivanova N."/>
            <person name="Kyrpides N."/>
            <person name="Woyke T."/>
        </authorList>
    </citation>
    <scope>NUCLEOTIDE SEQUENCE [LARGE SCALE GENOMIC DNA]</scope>
    <source>
        <strain evidence="2 3">AS3.13</strain>
    </source>
</reference>
<gene>
    <name evidence="2" type="ORF">F4693_002080</name>
</gene>
<proteinExistence type="predicted"/>
<accession>A0A7X0JCK1</accession>
<feature type="region of interest" description="Disordered" evidence="1">
    <location>
        <begin position="63"/>
        <end position="102"/>
    </location>
</feature>
<name>A0A7X0JCK1_9SPHN</name>
<evidence type="ECO:0000256" key="1">
    <source>
        <dbReference type="SAM" id="MobiDB-lite"/>
    </source>
</evidence>
<feature type="compositionally biased region" description="Basic residues" evidence="1">
    <location>
        <begin position="82"/>
        <end position="93"/>
    </location>
</feature>